<comment type="caution">
    <text evidence="1">The sequence shown here is derived from an EMBL/GenBank/DDBJ whole genome shotgun (WGS) entry which is preliminary data.</text>
</comment>
<accession>A0A2R8A0R5</accession>
<organism evidence="1 2">
    <name type="scientific">Carnobacterium divergens</name>
    <name type="common">Lactobacillus divergens</name>
    <dbReference type="NCBI Taxonomy" id="2748"/>
    <lineage>
        <taxon>Bacteria</taxon>
        <taxon>Bacillati</taxon>
        <taxon>Bacillota</taxon>
        <taxon>Bacilli</taxon>
        <taxon>Lactobacillales</taxon>
        <taxon>Carnobacteriaceae</taxon>
        <taxon>Carnobacterium</taxon>
    </lineage>
</organism>
<sequence>MTHCLVTLSNNEQVTLMMSEKEFFEKVSNGDGTLHSRLIRFYNKEAQIIYLNPSQIVKIAFTSKEDTSAFKIDLSNS</sequence>
<protein>
    <submittedName>
        <fullName evidence="1">Uncharacterized protein</fullName>
    </submittedName>
</protein>
<gene>
    <name evidence="1" type="ORF">CKN69_09810</name>
</gene>
<reference evidence="1 2" key="1">
    <citation type="journal article" date="2018" name="Int. J. Food Microbiol.">
        <title>Growth of Carnobacterium spp. isolated from chilled vacuum-packaged meat under relevant acidic conditions.</title>
        <authorList>
            <person name="Zhang P."/>
            <person name="Badoni M."/>
            <person name="Ganzle M."/>
            <person name="Yang X."/>
        </authorList>
    </citation>
    <scope>NUCLEOTIDE SEQUENCE [LARGE SCALE GENOMIC DNA]</scope>
    <source>
        <strain evidence="1 2">B2</strain>
    </source>
</reference>
<dbReference type="EMBL" id="NRPP01000017">
    <property type="protein sequence ID" value="TFJ24914.1"/>
    <property type="molecule type" value="Genomic_DNA"/>
</dbReference>
<dbReference type="RefSeq" id="WP_074402793.1">
    <property type="nucleotide sequence ID" value="NZ_CBCPJQ010000001.1"/>
</dbReference>
<evidence type="ECO:0000313" key="1">
    <source>
        <dbReference type="EMBL" id="TFJ24914.1"/>
    </source>
</evidence>
<proteinExistence type="predicted"/>
<dbReference type="STRING" id="2748.CDIV41_320399"/>
<name>A0A2R8A0R5_CARDV</name>
<evidence type="ECO:0000313" key="2">
    <source>
        <dbReference type="Proteomes" id="UP000297938"/>
    </source>
</evidence>
<dbReference type="AlphaFoldDB" id="A0A2R8A0R5"/>
<dbReference type="Proteomes" id="UP000297938">
    <property type="component" value="Unassembled WGS sequence"/>
</dbReference>